<dbReference type="GO" id="GO:0003677">
    <property type="term" value="F:DNA binding"/>
    <property type="evidence" value="ECO:0007669"/>
    <property type="project" value="InterPro"/>
</dbReference>
<gene>
    <name evidence="3" type="ORF">DPQ33_18240</name>
</gene>
<dbReference type="Pfam" id="PF01609">
    <property type="entry name" value="DDE_Tnp_1"/>
    <property type="match status" value="1"/>
</dbReference>
<dbReference type="SUPFAM" id="SSF53098">
    <property type="entry name" value="Ribonuclease H-like"/>
    <property type="match status" value="1"/>
</dbReference>
<dbReference type="Gene3D" id="3.90.350.10">
    <property type="entry name" value="Transposase Inhibitor Protein From Tn5, Chain A, domain 1"/>
    <property type="match status" value="1"/>
</dbReference>
<dbReference type="GO" id="GO:0006313">
    <property type="term" value="P:DNA transposition"/>
    <property type="evidence" value="ECO:0007669"/>
    <property type="project" value="InterPro"/>
</dbReference>
<proteinExistence type="predicted"/>
<evidence type="ECO:0000313" key="4">
    <source>
        <dbReference type="Proteomes" id="UP000448292"/>
    </source>
</evidence>
<dbReference type="InterPro" id="IPR002559">
    <property type="entry name" value="Transposase_11"/>
</dbReference>
<evidence type="ECO:0000313" key="3">
    <source>
        <dbReference type="EMBL" id="TVM13559.1"/>
    </source>
</evidence>
<dbReference type="OrthoDB" id="5412605at2"/>
<evidence type="ECO:0000259" key="2">
    <source>
        <dbReference type="Pfam" id="PF01609"/>
    </source>
</evidence>
<keyword evidence="4" id="KW-1185">Reference proteome</keyword>
<dbReference type="Proteomes" id="UP000448292">
    <property type="component" value="Unassembled WGS sequence"/>
</dbReference>
<dbReference type="AlphaFoldDB" id="A0A7M3M9U0"/>
<evidence type="ECO:0000256" key="1">
    <source>
        <dbReference type="SAM" id="MobiDB-lite"/>
    </source>
</evidence>
<feature type="domain" description="Transposase IS4-like" evidence="2">
    <location>
        <begin position="81"/>
        <end position="177"/>
    </location>
</feature>
<comment type="caution">
    <text evidence="3">The sequence shown here is derived from an EMBL/GenBank/DDBJ whole genome shotgun (WGS) entry which is preliminary data.</text>
</comment>
<dbReference type="InterPro" id="IPR012337">
    <property type="entry name" value="RNaseH-like_sf"/>
</dbReference>
<accession>A0A7M3M9U0</accession>
<protein>
    <recommendedName>
        <fullName evidence="2">Transposase IS4-like domain-containing protein</fullName>
    </recommendedName>
</protein>
<sequence>MRGQATQRGDLQGHGVDWADAQTRPDCRSPGQIPAYGQLVRHARHHQPCPRAHPRDLHGQAHAQGSIWVEGERLSADAIYRRLRKRRGRAKVLASALVTMNDGQPARIVFVRNKHKKDWLALLSTDTELAEADAVRIYGKRWDIEVFFRTAKQHLELEKGCQARDFDALIAHTTIVMLRYIFLAIEQRRHDDPRTLGLLFHACCEEARDLEYMEALQRILTLTMLHLKENKQVAEELAQAILAESLQRAFYLYGLSRQYCQRTR</sequence>
<name>A0A7M3M9U0_9BACT</name>
<organism evidence="3 4">
    <name type="scientific">Oceanidesulfovibrio indonesiensis</name>
    <dbReference type="NCBI Taxonomy" id="54767"/>
    <lineage>
        <taxon>Bacteria</taxon>
        <taxon>Pseudomonadati</taxon>
        <taxon>Thermodesulfobacteriota</taxon>
        <taxon>Desulfovibrionia</taxon>
        <taxon>Desulfovibrionales</taxon>
        <taxon>Desulfovibrionaceae</taxon>
        <taxon>Oceanidesulfovibrio</taxon>
    </lineage>
</organism>
<dbReference type="EMBL" id="QMIE01000037">
    <property type="protein sequence ID" value="TVM13559.1"/>
    <property type="molecule type" value="Genomic_DNA"/>
</dbReference>
<dbReference type="GO" id="GO:0004803">
    <property type="term" value="F:transposase activity"/>
    <property type="evidence" value="ECO:0007669"/>
    <property type="project" value="InterPro"/>
</dbReference>
<feature type="region of interest" description="Disordered" evidence="1">
    <location>
        <begin position="1"/>
        <end position="30"/>
    </location>
</feature>
<reference evidence="3 4" key="1">
    <citation type="submission" date="2018-06" db="EMBL/GenBank/DDBJ databases">
        <title>Complete genome of Desulfovibrio indonesiensis P37SLT.</title>
        <authorList>
            <person name="Crispim J.S."/>
            <person name="Vidigal P.M.P."/>
            <person name="Silva L.C.F."/>
            <person name="Laguardia C.N."/>
            <person name="Araujo L.C."/>
            <person name="Dias R.S."/>
            <person name="Sousa M.P."/>
            <person name="Paula S.O."/>
            <person name="Silva C."/>
        </authorList>
    </citation>
    <scope>NUCLEOTIDE SEQUENCE [LARGE SCALE GENOMIC DNA]</scope>
    <source>
        <strain evidence="3 4">P37SLT</strain>
    </source>
</reference>